<sequence length="100" mass="10210">MPADTWNPRLKVLAAGLHRLGEQCERISGELAAAAASPVTGVSSWQCNAGAVHVAAAAAGKDLGAIAGRVGNRGGHYHTAGTAYTSMDEEGAKRFRGLVP</sequence>
<dbReference type="AlphaFoldDB" id="A0A2G8AZV3"/>
<evidence type="ECO:0000313" key="2">
    <source>
        <dbReference type="Proteomes" id="UP000595446"/>
    </source>
</evidence>
<gene>
    <name evidence="1" type="ORF">MHEC_02820</name>
</gene>
<protein>
    <submittedName>
        <fullName evidence="1">Uncharacterized protein</fullName>
    </submittedName>
</protein>
<organism evidence="1 2">
    <name type="scientific">Mycobacterium heckeshornense</name>
    <dbReference type="NCBI Taxonomy" id="110505"/>
    <lineage>
        <taxon>Bacteria</taxon>
        <taxon>Bacillati</taxon>
        <taxon>Actinomycetota</taxon>
        <taxon>Actinomycetes</taxon>
        <taxon>Mycobacteriales</taxon>
        <taxon>Mycobacteriaceae</taxon>
        <taxon>Mycobacterium</taxon>
    </lineage>
</organism>
<evidence type="ECO:0000313" key="1">
    <source>
        <dbReference type="EMBL" id="BCO33849.1"/>
    </source>
</evidence>
<dbReference type="Proteomes" id="UP000595446">
    <property type="component" value="Chromosome"/>
</dbReference>
<keyword evidence="2" id="KW-1185">Reference proteome</keyword>
<proteinExistence type="predicted"/>
<dbReference type="EMBL" id="AP024237">
    <property type="protein sequence ID" value="BCO33849.1"/>
    <property type="molecule type" value="Genomic_DNA"/>
</dbReference>
<dbReference type="OrthoDB" id="9979488at2"/>
<reference evidence="1 2" key="1">
    <citation type="submission" date="2020-12" db="EMBL/GenBank/DDBJ databases">
        <title>Complete genome sequence of Mycobacterium heckeshornense JCM 15655T, closely related to a pathogenic non-tuberculous mycobacterial species Mycobacterium xenopi.</title>
        <authorList>
            <person name="Yoshida M."/>
            <person name="Fukano H."/>
            <person name="Asakura T."/>
            <person name="Suzuki M."/>
            <person name="Hoshino Y."/>
        </authorList>
    </citation>
    <scope>NUCLEOTIDE SEQUENCE [LARGE SCALE GENOMIC DNA]</scope>
    <source>
        <strain evidence="1 2">JCM 15655</strain>
    </source>
</reference>
<name>A0A2G8AZV3_9MYCO</name>
<dbReference type="RefSeq" id="WP_048891446.1">
    <property type="nucleotide sequence ID" value="NZ_AP024237.1"/>
</dbReference>
<accession>A0A2G8AZV3</accession>